<dbReference type="GO" id="GO:0016787">
    <property type="term" value="F:hydrolase activity"/>
    <property type="evidence" value="ECO:0007669"/>
    <property type="project" value="UniProtKB-KW"/>
</dbReference>
<evidence type="ECO:0000259" key="1">
    <source>
        <dbReference type="Pfam" id="PF12146"/>
    </source>
</evidence>
<feature type="domain" description="Serine aminopeptidase S33" evidence="1">
    <location>
        <begin position="67"/>
        <end position="177"/>
    </location>
</feature>
<dbReference type="PANTHER" id="PTHR12277">
    <property type="entry name" value="ALPHA/BETA HYDROLASE DOMAIN-CONTAINING PROTEIN"/>
    <property type="match status" value="1"/>
</dbReference>
<dbReference type="AlphaFoldDB" id="A0A0E3UZY3"/>
<dbReference type="PANTHER" id="PTHR12277:SF81">
    <property type="entry name" value="PROTEIN ABHD13"/>
    <property type="match status" value="1"/>
</dbReference>
<dbReference type="InterPro" id="IPR022742">
    <property type="entry name" value="Hydrolase_4"/>
</dbReference>
<dbReference type="Proteomes" id="UP000033109">
    <property type="component" value="Chromosome"/>
</dbReference>
<dbReference type="EMBL" id="CP009621">
    <property type="protein sequence ID" value="AKD05726.1"/>
    <property type="molecule type" value="Genomic_DNA"/>
</dbReference>
<dbReference type="STRING" id="400092.PKOR_13985"/>
<organism evidence="2 3">
    <name type="scientific">Pontibacter korlensis</name>
    <dbReference type="NCBI Taxonomy" id="400092"/>
    <lineage>
        <taxon>Bacteria</taxon>
        <taxon>Pseudomonadati</taxon>
        <taxon>Bacteroidota</taxon>
        <taxon>Cytophagia</taxon>
        <taxon>Cytophagales</taxon>
        <taxon>Hymenobacteraceae</taxon>
        <taxon>Pontibacter</taxon>
    </lineage>
</organism>
<dbReference type="Gene3D" id="3.40.50.1820">
    <property type="entry name" value="alpha/beta hydrolase"/>
    <property type="match status" value="1"/>
</dbReference>
<reference evidence="2 3" key="1">
    <citation type="journal article" date="2015" name="Sci. Rep.">
        <title>Unraveling adaptation of Pontibacter korlensis to radiation and infertility in desert through complete genome and comparative transcriptomic analysis.</title>
        <authorList>
            <person name="Dai J."/>
            <person name="Dai W."/>
            <person name="Qiu C."/>
            <person name="Yang Z."/>
            <person name="Zhang Y."/>
            <person name="Zhou M."/>
            <person name="Zhang L."/>
            <person name="Fang C."/>
            <person name="Gao Q."/>
            <person name="Yang Q."/>
            <person name="Li X."/>
            <person name="Wang Z."/>
            <person name="Wang Z."/>
            <person name="Jia Z."/>
            <person name="Chen X."/>
        </authorList>
    </citation>
    <scope>NUCLEOTIDE SEQUENCE [LARGE SCALE GENOMIC DNA]</scope>
    <source>
        <strain evidence="2 3">X14-1T</strain>
    </source>
</reference>
<accession>A0A0E3UZY3</accession>
<keyword evidence="2" id="KW-0378">Hydrolase</keyword>
<dbReference type="SUPFAM" id="SSF53474">
    <property type="entry name" value="alpha/beta-Hydrolases"/>
    <property type="match status" value="1"/>
</dbReference>
<gene>
    <name evidence="2" type="ORF">PKOR_13985</name>
</gene>
<evidence type="ECO:0000313" key="2">
    <source>
        <dbReference type="EMBL" id="AKD05726.1"/>
    </source>
</evidence>
<dbReference type="PATRIC" id="fig|400092.3.peg.3047"/>
<protein>
    <submittedName>
        <fullName evidence="2">Hydrolase</fullName>
    </submittedName>
</protein>
<sequence>MLTTVAVLAILYVLLMSLLSFQQESMIFFPEKLPKDYTFGFNQEFEEIFVPAKDGVHLHGLLFKTPAPRGLIFYLHGNAGSVASWGWIAKTYTDLGYDIFILDYRGYGKSGGNISSEAQFFDDVQLAYDHLKDSYAEDSIVIVGYSIGTGAATKLASDNRPKLLVLQAPYYSLVDLMQNLYSFVPTFLLKYKLETYRYIGKVKAPVVLFHGDLDEIIYPGSSEKLKAHLKPTDKVITLKGQRHNGMNENPDYQRALAEVLSEYEAGKK</sequence>
<dbReference type="InterPro" id="IPR029058">
    <property type="entry name" value="AB_hydrolase_fold"/>
</dbReference>
<keyword evidence="3" id="KW-1185">Reference proteome</keyword>
<proteinExistence type="predicted"/>
<name>A0A0E3UZY3_9BACT</name>
<dbReference type="HOGENOM" id="CLU_029375_2_1_10"/>
<dbReference type="KEGG" id="pko:PKOR_13985"/>
<dbReference type="Pfam" id="PF12146">
    <property type="entry name" value="Hydrolase_4"/>
    <property type="match status" value="1"/>
</dbReference>
<evidence type="ECO:0000313" key="3">
    <source>
        <dbReference type="Proteomes" id="UP000033109"/>
    </source>
</evidence>